<dbReference type="AlphaFoldDB" id="A0A8H5UKR2"/>
<name>A0A8H5UKR2_9HYPO</name>
<keyword evidence="3" id="KW-1185">Reference proteome</keyword>
<proteinExistence type="predicted"/>
<dbReference type="EMBL" id="JAAOAK010000127">
    <property type="protein sequence ID" value="KAF5687922.1"/>
    <property type="molecule type" value="Genomic_DNA"/>
</dbReference>
<sequence length="351" mass="40829">MSQQESLETWMATHSQACKTIENQIREEVDAALRQAYCETGDAVRRALQDVHERQSTEMARTFDNLEETLREAGISHYNSSRQSVQDKDLEMVQLREEYEAKLKAKDEEIKALNKSVIDLRGSCRDKDAIIATAMETNKGQLEEQAKLFEAKEEFMRISIAEQKREVEQHLQNKKREFEQQQQQHQTNQEIEIDKEESVRLSEKVEEYSRTIENLQKTVETLSNDNRQLVEAQNKLMTIEKGMESNDISAMLYELSLEISDFDISPIPNFEKERIFARLVQETSYAGRLGRLKSFVKNVKDCEARCLWDVCRRNQAPPMMLKGFCDHHDLSCLLITVSDRKDGKGRTISFF</sequence>
<feature type="region of interest" description="Disordered" evidence="1">
    <location>
        <begin position="171"/>
        <end position="195"/>
    </location>
</feature>
<feature type="compositionally biased region" description="Low complexity" evidence="1">
    <location>
        <begin position="180"/>
        <end position="190"/>
    </location>
</feature>
<protein>
    <submittedName>
        <fullName evidence="2">Uncharacterized protein</fullName>
    </submittedName>
</protein>
<evidence type="ECO:0000256" key="1">
    <source>
        <dbReference type="SAM" id="MobiDB-lite"/>
    </source>
</evidence>
<evidence type="ECO:0000313" key="2">
    <source>
        <dbReference type="EMBL" id="KAF5687922.1"/>
    </source>
</evidence>
<accession>A0A8H5UKR2</accession>
<reference evidence="2 3" key="1">
    <citation type="submission" date="2020-05" db="EMBL/GenBank/DDBJ databases">
        <title>Identification and distribution of gene clusters putatively required for synthesis of sphingolipid metabolism inhibitors in phylogenetically diverse species of the filamentous fungus Fusarium.</title>
        <authorList>
            <person name="Kim H.-S."/>
            <person name="Busman M."/>
            <person name="Brown D.W."/>
            <person name="Divon H."/>
            <person name="Uhlig S."/>
            <person name="Proctor R.H."/>
        </authorList>
    </citation>
    <scope>NUCLEOTIDE SEQUENCE [LARGE SCALE GENOMIC DNA]</scope>
    <source>
        <strain evidence="2 3">NRRL 25311</strain>
    </source>
</reference>
<organism evidence="2 3">
    <name type="scientific">Fusarium denticulatum</name>
    <dbReference type="NCBI Taxonomy" id="48507"/>
    <lineage>
        <taxon>Eukaryota</taxon>
        <taxon>Fungi</taxon>
        <taxon>Dikarya</taxon>
        <taxon>Ascomycota</taxon>
        <taxon>Pezizomycotina</taxon>
        <taxon>Sordariomycetes</taxon>
        <taxon>Hypocreomycetidae</taxon>
        <taxon>Hypocreales</taxon>
        <taxon>Nectriaceae</taxon>
        <taxon>Fusarium</taxon>
        <taxon>Fusarium fujikuroi species complex</taxon>
    </lineage>
</organism>
<comment type="caution">
    <text evidence="2">The sequence shown here is derived from an EMBL/GenBank/DDBJ whole genome shotgun (WGS) entry which is preliminary data.</text>
</comment>
<evidence type="ECO:0000313" key="3">
    <source>
        <dbReference type="Proteomes" id="UP000562682"/>
    </source>
</evidence>
<gene>
    <name evidence="2" type="ORF">FDENT_5212</name>
</gene>
<dbReference type="Proteomes" id="UP000562682">
    <property type="component" value="Unassembled WGS sequence"/>
</dbReference>